<evidence type="ECO:0000256" key="4">
    <source>
        <dbReference type="ARBA" id="ARBA00022975"/>
    </source>
</evidence>
<keyword evidence="1" id="KW-0479">Metal-binding</keyword>
<dbReference type="PANTHER" id="PTHR43137">
    <property type="entry name" value="DIHYDROOROTASE"/>
    <property type="match status" value="1"/>
</dbReference>
<dbReference type="PANTHER" id="PTHR43137:SF1">
    <property type="entry name" value="DIHYDROOROTASE"/>
    <property type="match status" value="1"/>
</dbReference>
<dbReference type="PROSITE" id="PS00483">
    <property type="entry name" value="DIHYDROOROTASE_2"/>
    <property type="match status" value="1"/>
</dbReference>
<dbReference type="GO" id="GO:0006221">
    <property type="term" value="P:pyrimidine nucleotide biosynthetic process"/>
    <property type="evidence" value="ECO:0007669"/>
    <property type="project" value="UniProtKB-KW"/>
</dbReference>
<reference evidence="5" key="1">
    <citation type="submission" date="2022-06" db="EMBL/GenBank/DDBJ databases">
        <authorList>
            <consortium name="SYNGENTA / RWTH Aachen University"/>
        </authorList>
    </citation>
    <scope>NUCLEOTIDE SEQUENCE</scope>
</reference>
<keyword evidence="3" id="KW-0862">Zinc</keyword>
<dbReference type="GO" id="GO:0005737">
    <property type="term" value="C:cytoplasm"/>
    <property type="evidence" value="ECO:0007669"/>
    <property type="project" value="TreeGrafter"/>
</dbReference>
<dbReference type="HAMAP" id="MF_00219">
    <property type="entry name" value="PyrC_classII"/>
    <property type="match status" value="1"/>
</dbReference>
<dbReference type="AlphaFoldDB" id="A0AAV0BNV6"/>
<evidence type="ECO:0000256" key="3">
    <source>
        <dbReference type="ARBA" id="ARBA00022833"/>
    </source>
</evidence>
<evidence type="ECO:0000313" key="5">
    <source>
        <dbReference type="EMBL" id="CAH7688977.1"/>
    </source>
</evidence>
<accession>A0AAV0BNV6</accession>
<organism evidence="5 6">
    <name type="scientific">Phakopsora pachyrhizi</name>
    <name type="common">Asian soybean rust disease fungus</name>
    <dbReference type="NCBI Taxonomy" id="170000"/>
    <lineage>
        <taxon>Eukaryota</taxon>
        <taxon>Fungi</taxon>
        <taxon>Dikarya</taxon>
        <taxon>Basidiomycota</taxon>
        <taxon>Pucciniomycotina</taxon>
        <taxon>Pucciniomycetes</taxon>
        <taxon>Pucciniales</taxon>
        <taxon>Phakopsoraceae</taxon>
        <taxon>Phakopsora</taxon>
    </lineage>
</organism>
<dbReference type="InterPro" id="IPR004721">
    <property type="entry name" value="DHOdimr"/>
</dbReference>
<dbReference type="InterPro" id="IPR032466">
    <property type="entry name" value="Metal_Hydrolase"/>
</dbReference>
<keyword evidence="4" id="KW-0665">Pyrimidine biosynthesis</keyword>
<sequence>MVESPFDAHLHLRQPGQLLELVINHAKIGGVETAYVMPNTVPPIRTVEDAVKYRALLEKLEPNVNFLVSIYLSRSLTTDEIRKAKSFGITGIKSYPRGVTTNSKEGIESYEIYYDLFKVMEEEDLILNLHGELPCSDFNSNISVLNAEEKFLPQLIKIHKNFPKLRVILEHATTRAAVETVKSCGDTVGCTITAHHLTLTVDDWAGDGLNFCKPVAKLPEDREALREIIRQGHPRFFLGSDSAPHPIDKKLPNSPNTKCAAGIYTSINLIPLLATIFESALPPPMATSNLTKYFQDRRKLSPIPLSRFNDFVSKFGRRFYKIKHENLKMIKLIRRRETSEENLEDYNSSFKIRESFDYSFDVSKSSSAHFLYETEQEEGVKNYQKTKLIPFWGGKVLNWRVEES</sequence>
<dbReference type="NCBIfam" id="TIGR00856">
    <property type="entry name" value="pyrC_dimer"/>
    <property type="match status" value="1"/>
</dbReference>
<evidence type="ECO:0000256" key="2">
    <source>
        <dbReference type="ARBA" id="ARBA00022801"/>
    </source>
</evidence>
<dbReference type="PROSITE" id="PS00482">
    <property type="entry name" value="DIHYDROOROTASE_1"/>
    <property type="match status" value="1"/>
</dbReference>
<evidence type="ECO:0000256" key="1">
    <source>
        <dbReference type="ARBA" id="ARBA00022723"/>
    </source>
</evidence>
<dbReference type="Gene3D" id="3.20.20.140">
    <property type="entry name" value="Metal-dependent hydrolases"/>
    <property type="match status" value="1"/>
</dbReference>
<dbReference type="GO" id="GO:0006207">
    <property type="term" value="P:'de novo' pyrimidine nucleobase biosynthetic process"/>
    <property type="evidence" value="ECO:0007669"/>
    <property type="project" value="TreeGrafter"/>
</dbReference>
<dbReference type="Proteomes" id="UP001153365">
    <property type="component" value="Unassembled WGS sequence"/>
</dbReference>
<dbReference type="InterPro" id="IPR002195">
    <property type="entry name" value="Dihydroorotase_CS"/>
</dbReference>
<comment type="caution">
    <text evidence="5">The sequence shown here is derived from an EMBL/GenBank/DDBJ whole genome shotgun (WGS) entry which is preliminary data.</text>
</comment>
<evidence type="ECO:0008006" key="7">
    <source>
        <dbReference type="Google" id="ProtNLM"/>
    </source>
</evidence>
<dbReference type="SUPFAM" id="SSF51556">
    <property type="entry name" value="Metallo-dependent hydrolases"/>
    <property type="match status" value="1"/>
</dbReference>
<name>A0AAV0BNV6_PHAPC</name>
<evidence type="ECO:0000313" key="6">
    <source>
        <dbReference type="Proteomes" id="UP001153365"/>
    </source>
</evidence>
<proteinExistence type="inferred from homology"/>
<dbReference type="EMBL" id="CALTRL010006035">
    <property type="protein sequence ID" value="CAH7688977.1"/>
    <property type="molecule type" value="Genomic_DNA"/>
</dbReference>
<keyword evidence="6" id="KW-1185">Reference proteome</keyword>
<dbReference type="GO" id="GO:0004151">
    <property type="term" value="F:dihydroorotase activity"/>
    <property type="evidence" value="ECO:0007669"/>
    <property type="project" value="InterPro"/>
</dbReference>
<gene>
    <name evidence="5" type="ORF">PPACK8108_LOCUS24026</name>
</gene>
<dbReference type="FunFam" id="3.20.20.140:FF:000071">
    <property type="entry name" value="Dihydroorotase, homodimeric type, variant"/>
    <property type="match status" value="1"/>
</dbReference>
<protein>
    <recommendedName>
        <fullName evidence="7">Dihydroorotase</fullName>
    </recommendedName>
</protein>
<keyword evidence="2" id="KW-0378">Hydrolase</keyword>
<dbReference type="GO" id="GO:0046872">
    <property type="term" value="F:metal ion binding"/>
    <property type="evidence" value="ECO:0007669"/>
    <property type="project" value="UniProtKB-KW"/>
</dbReference>